<gene>
    <name evidence="1" type="ORF">FEHR0123_LOCUS4480</name>
</gene>
<sequence length="241" mass="26194">MEADGIKIVINSYNADNNGTQEIHGDLALTSTGTFNYVVYGFCIGFESVNKWDCMRVKTDLNATKIADDSIFATSYLTQDYYSVKATVGADADMKSDDTYLQEVAEKSWVPVATKSSKACTKTGGGADLQLVDCSLANVHYYRNFDTPDGAPAVQQDVKLELAKAGTEHKIFAFFGDYNNANYSTAGNKAFRVGSPINNWVAVYPAHKTAVEAANSTDKDGAGSLTAYASFIATFCYMFFF</sequence>
<name>A0A7S3I0B6_9SPIT</name>
<reference evidence="1" key="1">
    <citation type="submission" date="2021-01" db="EMBL/GenBank/DDBJ databases">
        <authorList>
            <person name="Corre E."/>
            <person name="Pelletier E."/>
            <person name="Niang G."/>
            <person name="Scheremetjew M."/>
            <person name="Finn R."/>
            <person name="Kale V."/>
            <person name="Holt S."/>
            <person name="Cochrane G."/>
            <person name="Meng A."/>
            <person name="Brown T."/>
            <person name="Cohen L."/>
        </authorList>
    </citation>
    <scope>NUCLEOTIDE SEQUENCE</scope>
    <source>
        <strain evidence="1">Fehren 1</strain>
    </source>
</reference>
<dbReference type="EMBL" id="HBIE01014505">
    <property type="protein sequence ID" value="CAE0309565.1"/>
    <property type="molecule type" value="Transcribed_RNA"/>
</dbReference>
<accession>A0A7S3I0B6</accession>
<proteinExistence type="predicted"/>
<organism evidence="1">
    <name type="scientific">Favella ehrenbergii</name>
    <dbReference type="NCBI Taxonomy" id="182087"/>
    <lineage>
        <taxon>Eukaryota</taxon>
        <taxon>Sar</taxon>
        <taxon>Alveolata</taxon>
        <taxon>Ciliophora</taxon>
        <taxon>Intramacronucleata</taxon>
        <taxon>Spirotrichea</taxon>
        <taxon>Choreotrichia</taxon>
        <taxon>Tintinnida</taxon>
        <taxon>Xystonellidae</taxon>
        <taxon>Favella</taxon>
    </lineage>
</organism>
<evidence type="ECO:0000313" key="1">
    <source>
        <dbReference type="EMBL" id="CAE0309565.1"/>
    </source>
</evidence>
<dbReference type="AlphaFoldDB" id="A0A7S3I0B6"/>
<protein>
    <submittedName>
        <fullName evidence="1">Uncharacterized protein</fullName>
    </submittedName>
</protein>